<evidence type="ECO:0000313" key="2">
    <source>
        <dbReference type="EMBL" id="EAY23568.1"/>
    </source>
</evidence>
<accession>A2D751</accession>
<evidence type="ECO:0000256" key="1">
    <source>
        <dbReference type="SAM" id="MobiDB-lite"/>
    </source>
</evidence>
<keyword evidence="3" id="KW-1185">Reference proteome</keyword>
<dbReference type="RefSeq" id="XP_001276816.1">
    <property type="nucleotide sequence ID" value="XM_001276815.1"/>
</dbReference>
<dbReference type="EMBL" id="DS113177">
    <property type="protein sequence ID" value="EAY23568.1"/>
    <property type="molecule type" value="Genomic_DNA"/>
</dbReference>
<feature type="compositionally biased region" description="Acidic residues" evidence="1">
    <location>
        <begin position="12"/>
        <end position="22"/>
    </location>
</feature>
<sequence length="78" mass="8452">MGSCCSKTEALGAEEEDSEEGFQEIQGMPEPGQPPPPAENPINSPSHISIYHNADNPLDGKEEFPEVELSPVSDHFDD</sequence>
<dbReference type="AlphaFoldDB" id="A2D751"/>
<dbReference type="KEGG" id="tva:4720744"/>
<protein>
    <submittedName>
        <fullName evidence="2">Uncharacterized protein</fullName>
    </submittedName>
</protein>
<gene>
    <name evidence="2" type="ORF">TVAG_119040</name>
</gene>
<proteinExistence type="predicted"/>
<organism evidence="2 3">
    <name type="scientific">Trichomonas vaginalis (strain ATCC PRA-98 / G3)</name>
    <dbReference type="NCBI Taxonomy" id="412133"/>
    <lineage>
        <taxon>Eukaryota</taxon>
        <taxon>Metamonada</taxon>
        <taxon>Parabasalia</taxon>
        <taxon>Trichomonadida</taxon>
        <taxon>Trichomonadidae</taxon>
        <taxon>Trichomonas</taxon>
    </lineage>
</organism>
<dbReference type="Proteomes" id="UP000001542">
    <property type="component" value="Unassembled WGS sequence"/>
</dbReference>
<evidence type="ECO:0000313" key="3">
    <source>
        <dbReference type="Proteomes" id="UP000001542"/>
    </source>
</evidence>
<feature type="region of interest" description="Disordered" evidence="1">
    <location>
        <begin position="1"/>
        <end position="78"/>
    </location>
</feature>
<name>A2D751_TRIV3</name>
<dbReference type="VEuPathDB" id="TrichDB:TVAGG3_0991720"/>
<reference evidence="2" key="1">
    <citation type="submission" date="2006-10" db="EMBL/GenBank/DDBJ databases">
        <authorList>
            <person name="Amadeo P."/>
            <person name="Zhao Q."/>
            <person name="Wortman J."/>
            <person name="Fraser-Liggett C."/>
            <person name="Carlton J."/>
        </authorList>
    </citation>
    <scope>NUCLEOTIDE SEQUENCE</scope>
    <source>
        <strain evidence="2">G3</strain>
    </source>
</reference>
<dbReference type="InParanoid" id="A2D751"/>
<reference evidence="2" key="2">
    <citation type="journal article" date="2007" name="Science">
        <title>Draft genome sequence of the sexually transmitted pathogen Trichomonas vaginalis.</title>
        <authorList>
            <person name="Carlton J.M."/>
            <person name="Hirt R.P."/>
            <person name="Silva J.C."/>
            <person name="Delcher A.L."/>
            <person name="Schatz M."/>
            <person name="Zhao Q."/>
            <person name="Wortman J.R."/>
            <person name="Bidwell S.L."/>
            <person name="Alsmark U.C.M."/>
            <person name="Besteiro S."/>
            <person name="Sicheritz-Ponten T."/>
            <person name="Noel C.J."/>
            <person name="Dacks J.B."/>
            <person name="Foster P.G."/>
            <person name="Simillion C."/>
            <person name="Van de Peer Y."/>
            <person name="Miranda-Saavedra D."/>
            <person name="Barton G.J."/>
            <person name="Westrop G.D."/>
            <person name="Mueller S."/>
            <person name="Dessi D."/>
            <person name="Fiori P.L."/>
            <person name="Ren Q."/>
            <person name="Paulsen I."/>
            <person name="Zhang H."/>
            <person name="Bastida-Corcuera F.D."/>
            <person name="Simoes-Barbosa A."/>
            <person name="Brown M.T."/>
            <person name="Hayes R.D."/>
            <person name="Mukherjee M."/>
            <person name="Okumura C.Y."/>
            <person name="Schneider R."/>
            <person name="Smith A.J."/>
            <person name="Vanacova S."/>
            <person name="Villalvazo M."/>
            <person name="Haas B.J."/>
            <person name="Pertea M."/>
            <person name="Feldblyum T.V."/>
            <person name="Utterback T.R."/>
            <person name="Shu C.L."/>
            <person name="Osoegawa K."/>
            <person name="de Jong P.J."/>
            <person name="Hrdy I."/>
            <person name="Horvathova L."/>
            <person name="Zubacova Z."/>
            <person name="Dolezal P."/>
            <person name="Malik S.B."/>
            <person name="Logsdon J.M. Jr."/>
            <person name="Henze K."/>
            <person name="Gupta A."/>
            <person name="Wang C.C."/>
            <person name="Dunne R.L."/>
            <person name="Upcroft J.A."/>
            <person name="Upcroft P."/>
            <person name="White O."/>
            <person name="Salzberg S.L."/>
            <person name="Tang P."/>
            <person name="Chiu C.-H."/>
            <person name="Lee Y.-S."/>
            <person name="Embley T.M."/>
            <person name="Coombs G.H."/>
            <person name="Mottram J.C."/>
            <person name="Tachezy J."/>
            <person name="Fraser-Liggett C.M."/>
            <person name="Johnson P.J."/>
        </authorList>
    </citation>
    <scope>NUCLEOTIDE SEQUENCE [LARGE SCALE GENOMIC DNA]</scope>
    <source>
        <strain evidence="2">G3</strain>
    </source>
</reference>